<dbReference type="GO" id="GO:0031125">
    <property type="term" value="P:rRNA 3'-end processing"/>
    <property type="evidence" value="ECO:0007669"/>
    <property type="project" value="TreeGrafter"/>
</dbReference>
<dbReference type="InterPro" id="IPR004365">
    <property type="entry name" value="NA-bd_OB_tRNA"/>
</dbReference>
<dbReference type="Gene3D" id="1.10.3210.10">
    <property type="entry name" value="Hypothetical protein af1432"/>
    <property type="match status" value="1"/>
</dbReference>
<dbReference type="Gene3D" id="2.40.50.140">
    <property type="entry name" value="Nucleic acid-binding proteins"/>
    <property type="match status" value="1"/>
</dbReference>
<protein>
    <submittedName>
        <fullName evidence="6">HD domain-containing protein</fullName>
    </submittedName>
</protein>
<dbReference type="Pfam" id="PF01966">
    <property type="entry name" value="HD"/>
    <property type="match status" value="1"/>
</dbReference>
<keyword evidence="2" id="KW-0378">Hydrolase</keyword>
<dbReference type="CDD" id="cd04492">
    <property type="entry name" value="YhaM_OBF_like"/>
    <property type="match status" value="1"/>
</dbReference>
<evidence type="ECO:0000259" key="4">
    <source>
        <dbReference type="Pfam" id="PF01336"/>
    </source>
</evidence>
<dbReference type="GO" id="GO:0004527">
    <property type="term" value="F:exonuclease activity"/>
    <property type="evidence" value="ECO:0007669"/>
    <property type="project" value="UniProtKB-KW"/>
</dbReference>
<evidence type="ECO:0000313" key="6">
    <source>
        <dbReference type="EMBL" id="RST60164.1"/>
    </source>
</evidence>
<feature type="domain" description="OB" evidence="4">
    <location>
        <begin position="21"/>
        <end position="83"/>
    </location>
</feature>
<dbReference type="InterPro" id="IPR050798">
    <property type="entry name" value="YhaM_exoribonuc/phosphodiest"/>
</dbReference>
<dbReference type="EMBL" id="QYTW02000006">
    <property type="protein sequence ID" value="RST60164.1"/>
    <property type="molecule type" value="Genomic_DNA"/>
</dbReference>
<dbReference type="CDD" id="cd00077">
    <property type="entry name" value="HDc"/>
    <property type="match status" value="1"/>
</dbReference>
<keyword evidence="3" id="KW-0269">Exonuclease</keyword>
<name>A0A429X9S5_SIMTE</name>
<gene>
    <name evidence="6" type="ORF">D5F11_008900</name>
</gene>
<dbReference type="Proteomes" id="UP000287296">
    <property type="component" value="Unassembled WGS sequence"/>
</dbReference>
<dbReference type="FunFam" id="1.10.3210.10:FF:000008">
    <property type="entry name" value="3'-5' exoribonuclease YhaM"/>
    <property type="match status" value="1"/>
</dbReference>
<feature type="domain" description="HD" evidence="5">
    <location>
        <begin position="162"/>
        <end position="279"/>
    </location>
</feature>
<evidence type="ECO:0000256" key="3">
    <source>
        <dbReference type="ARBA" id="ARBA00022839"/>
    </source>
</evidence>
<evidence type="ECO:0000256" key="2">
    <source>
        <dbReference type="ARBA" id="ARBA00022801"/>
    </source>
</evidence>
<organism evidence="6 7">
    <name type="scientific">Siminovitchia terrae</name>
    <name type="common">Bacillus terrae</name>
    <dbReference type="NCBI Taxonomy" id="1914933"/>
    <lineage>
        <taxon>Bacteria</taxon>
        <taxon>Bacillati</taxon>
        <taxon>Bacillota</taxon>
        <taxon>Bacilli</taxon>
        <taxon>Bacillales</taxon>
        <taxon>Bacillaceae</taxon>
        <taxon>Siminovitchia</taxon>
    </lineage>
</organism>
<keyword evidence="1" id="KW-0540">Nuclease</keyword>
<dbReference type="SUPFAM" id="SSF50249">
    <property type="entry name" value="Nucleic acid-binding proteins"/>
    <property type="match status" value="1"/>
</dbReference>
<dbReference type="RefSeq" id="WP_120117192.1">
    <property type="nucleotide sequence ID" value="NZ_QYTW02000006.1"/>
</dbReference>
<dbReference type="GO" id="GO:0003676">
    <property type="term" value="F:nucleic acid binding"/>
    <property type="evidence" value="ECO:0007669"/>
    <property type="project" value="InterPro"/>
</dbReference>
<dbReference type="PANTHER" id="PTHR37294">
    <property type="entry name" value="3'-5' EXORIBONUCLEASE YHAM"/>
    <property type="match status" value="1"/>
</dbReference>
<dbReference type="PANTHER" id="PTHR37294:SF1">
    <property type="entry name" value="3'-5' EXORIBONUCLEASE YHAM"/>
    <property type="match status" value="1"/>
</dbReference>
<proteinExistence type="predicted"/>
<dbReference type="Pfam" id="PF01336">
    <property type="entry name" value="tRNA_anti-codon"/>
    <property type="match status" value="1"/>
</dbReference>
<dbReference type="InterPro" id="IPR006674">
    <property type="entry name" value="HD_domain"/>
</dbReference>
<comment type="caution">
    <text evidence="6">The sequence shown here is derived from an EMBL/GenBank/DDBJ whole genome shotgun (WGS) entry which is preliminary data.</text>
</comment>
<evidence type="ECO:0000313" key="7">
    <source>
        <dbReference type="Proteomes" id="UP000287296"/>
    </source>
</evidence>
<dbReference type="InterPro" id="IPR012340">
    <property type="entry name" value="NA-bd_OB-fold"/>
</dbReference>
<reference evidence="6 7" key="1">
    <citation type="submission" date="2018-12" db="EMBL/GenBank/DDBJ databases">
        <authorList>
            <person name="Sun L."/>
            <person name="Chen Z."/>
        </authorList>
    </citation>
    <scope>NUCLEOTIDE SEQUENCE [LARGE SCALE GENOMIC DNA]</scope>
    <source>
        <strain evidence="6 7">LMG 29736</strain>
    </source>
</reference>
<evidence type="ECO:0000256" key="1">
    <source>
        <dbReference type="ARBA" id="ARBA00022722"/>
    </source>
</evidence>
<sequence>MKKGIANYGVGENFQGFLLVKKVQKGIARNNNEFLTLTLGDKSGDIESKVWDNVEQALAYYPVESIVEVQGVITEFQGKKQLNSNFMRGVTENEHVTVADLLQSAPVSGNDLLKKVYEVINHDIHNDKIKAITKAVIQKFEEDFKVYPAASKNHHAYVSGLAYHTVGMLRIAENFCALYPELNKDLLFAGVILHDVGKIREYEGIVNTEYSFEGKLLGHISMISEEIGMAAQSLGIEGEEVTLLKHLVLSHHGKLEWGSPVQPIIMEAEILHLIDMVDAKMDTLRTVLGDVQPGAFTERLYSMGNRSFYKPLI</sequence>
<dbReference type="InterPro" id="IPR003607">
    <property type="entry name" value="HD/PDEase_dom"/>
</dbReference>
<evidence type="ECO:0000259" key="5">
    <source>
        <dbReference type="Pfam" id="PF01966"/>
    </source>
</evidence>
<dbReference type="AlphaFoldDB" id="A0A429X9S5"/>
<accession>A0A429X9S5</accession>
<dbReference type="OrthoDB" id="9778453at2"/>
<dbReference type="SUPFAM" id="SSF109604">
    <property type="entry name" value="HD-domain/PDEase-like"/>
    <property type="match status" value="1"/>
</dbReference>